<dbReference type="OrthoDB" id="783540at2759"/>
<comment type="similarity">
    <text evidence="1">Belongs to the PPR family. P subfamily.</text>
</comment>
<dbReference type="InterPro" id="IPR002885">
    <property type="entry name" value="PPR_rpt"/>
</dbReference>
<dbReference type="InterPro" id="IPR011990">
    <property type="entry name" value="TPR-like_helical_dom_sf"/>
</dbReference>
<dbReference type="Pfam" id="PF13041">
    <property type="entry name" value="PPR_2"/>
    <property type="match status" value="1"/>
</dbReference>
<keyword evidence="6" id="KW-1185">Reference proteome</keyword>
<gene>
    <name evidence="5" type="ORF">KFK09_007609</name>
</gene>
<dbReference type="PANTHER" id="PTHR46598">
    <property type="entry name" value="BNAC05G43320D PROTEIN"/>
    <property type="match status" value="1"/>
</dbReference>
<proteinExistence type="inferred from homology"/>
<organism evidence="5 6">
    <name type="scientific">Dendrobium nobile</name>
    <name type="common">Orchid</name>
    <dbReference type="NCBI Taxonomy" id="94219"/>
    <lineage>
        <taxon>Eukaryota</taxon>
        <taxon>Viridiplantae</taxon>
        <taxon>Streptophyta</taxon>
        <taxon>Embryophyta</taxon>
        <taxon>Tracheophyta</taxon>
        <taxon>Spermatophyta</taxon>
        <taxon>Magnoliopsida</taxon>
        <taxon>Liliopsida</taxon>
        <taxon>Asparagales</taxon>
        <taxon>Orchidaceae</taxon>
        <taxon>Epidendroideae</taxon>
        <taxon>Malaxideae</taxon>
        <taxon>Dendrobiinae</taxon>
        <taxon>Dendrobium</taxon>
    </lineage>
</organism>
<dbReference type="EMBL" id="JAGYWB010000006">
    <property type="protein sequence ID" value="KAI0520138.1"/>
    <property type="molecule type" value="Genomic_DNA"/>
</dbReference>
<dbReference type="InterPro" id="IPR057440">
    <property type="entry name" value="At1g68980-like_TPR"/>
</dbReference>
<comment type="caution">
    <text evidence="5">The sequence shown here is derived from an EMBL/GenBank/DDBJ whole genome shotgun (WGS) entry which is preliminary data.</text>
</comment>
<keyword evidence="2" id="KW-0677">Repeat</keyword>
<sequence length="749" mass="85520">MFDFVASTEVKEFFLLLFDFAATSRLLVSTTFPSSRIGKSRHFDDVIPVGSEVTAGARSPVKVSCGRSSRLSYGWQHSLIRYQNLHSSSSLPHLSSTTQSVLPWESSSFESPLRKLEAYLEENCVDDAWEVFCSYKCLHGFPKQAVVKKMISLMTRSVSSHWLLKAYHLVLLVLSKSPSLLDYDSLTRLALILSRNQMPVPASTIMRIALDRFKFPSFDVLSTLSFHLVKSDIGAYLASNILIEICERSLHKKPHTKNSAQLNQNVTIFNLVLNACLKFESFQKALSIIKFMSLIGVAVDANSIVIFAQIYDKLALRDELMRLKVHVDRVVSMALSHHYCQFYDSLLSLHFRYNDLGLAMELMLDLYDQSKDFQCVHSLNTLKNGLRKPCLLQIGSGNLTTGYKVVLEPDRLRSDFIVDSQVQSTLVLFSDGKLAPSTKALAKLISGFVKERRFGEISKFLIGIENKINSKERSFSTLVLAACIQVGLLETAHDVLDDLESVDIYVDPSLYKSLLQAYWKENLFGESKVLLKQMRKIGLFANLSDEDAAHSCLSGDCTVKPLRCKGDFSENKSCLAGHLSKEIREGDLVCPLVYEFNSTILFFCKANMMEDAIRTLKKMQQKNIQPTTQTFSYLLNGYSSLKMYRQITILWGEIKRRLEDGVLSVDRDLLDCLLMNFLRGGYFERVMDIVSYNTRYNIFVDKWKFKEEFLKLHKDLYRNLKAVYARTDAQRKRLEHVQAFRKWVNIVRM</sequence>
<evidence type="ECO:0000256" key="1">
    <source>
        <dbReference type="ARBA" id="ARBA00007626"/>
    </source>
</evidence>
<dbReference type="AlphaFoldDB" id="A0A8T3BSE9"/>
<reference evidence="5" key="1">
    <citation type="journal article" date="2022" name="Front. Genet.">
        <title>Chromosome-Scale Assembly of the Dendrobium nobile Genome Provides Insights Into the Molecular Mechanism of the Biosynthesis of the Medicinal Active Ingredient of Dendrobium.</title>
        <authorList>
            <person name="Xu Q."/>
            <person name="Niu S.-C."/>
            <person name="Li K.-L."/>
            <person name="Zheng P.-J."/>
            <person name="Zhang X.-J."/>
            <person name="Jia Y."/>
            <person name="Liu Y."/>
            <person name="Niu Y.-X."/>
            <person name="Yu L.-H."/>
            <person name="Chen D.-F."/>
            <person name="Zhang G.-Q."/>
        </authorList>
    </citation>
    <scope>NUCLEOTIDE SEQUENCE</scope>
    <source>
        <tissue evidence="5">Leaf</tissue>
    </source>
</reference>
<evidence type="ECO:0000313" key="6">
    <source>
        <dbReference type="Proteomes" id="UP000829196"/>
    </source>
</evidence>
<dbReference type="Pfam" id="PF01535">
    <property type="entry name" value="PPR"/>
    <property type="match status" value="1"/>
</dbReference>
<feature type="repeat" description="PPR" evidence="3">
    <location>
        <begin position="592"/>
        <end position="626"/>
    </location>
</feature>
<dbReference type="Pfam" id="PF25245">
    <property type="entry name" value="TPR_At1g68980"/>
    <property type="match status" value="1"/>
</dbReference>
<evidence type="ECO:0000259" key="4">
    <source>
        <dbReference type="Pfam" id="PF25245"/>
    </source>
</evidence>
<name>A0A8T3BSE9_DENNO</name>
<evidence type="ECO:0000256" key="3">
    <source>
        <dbReference type="PROSITE-ProRule" id="PRU00708"/>
    </source>
</evidence>
<dbReference type="Gene3D" id="1.25.40.10">
    <property type="entry name" value="Tetratricopeptide repeat domain"/>
    <property type="match status" value="2"/>
</dbReference>
<evidence type="ECO:0000256" key="2">
    <source>
        <dbReference type="ARBA" id="ARBA00022737"/>
    </source>
</evidence>
<dbReference type="PANTHER" id="PTHR46598:SF3">
    <property type="entry name" value="OS07G0495300 PROTEIN"/>
    <property type="match status" value="1"/>
</dbReference>
<feature type="domain" description="At1g68980-like TPR repeats" evidence="4">
    <location>
        <begin position="115"/>
        <end position="231"/>
    </location>
</feature>
<protein>
    <recommendedName>
        <fullName evidence="4">At1g68980-like TPR repeats domain-containing protein</fullName>
    </recommendedName>
</protein>
<evidence type="ECO:0000313" key="5">
    <source>
        <dbReference type="EMBL" id="KAI0520138.1"/>
    </source>
</evidence>
<dbReference type="PROSITE" id="PS51375">
    <property type="entry name" value="PPR"/>
    <property type="match status" value="2"/>
</dbReference>
<accession>A0A8T3BSE9</accession>
<feature type="repeat" description="PPR" evidence="3">
    <location>
        <begin position="507"/>
        <end position="541"/>
    </location>
</feature>
<dbReference type="Proteomes" id="UP000829196">
    <property type="component" value="Unassembled WGS sequence"/>
</dbReference>
<dbReference type="NCBIfam" id="TIGR00756">
    <property type="entry name" value="PPR"/>
    <property type="match status" value="1"/>
</dbReference>